<protein>
    <submittedName>
        <fullName evidence="1">Uncharacterized protein</fullName>
    </submittedName>
</protein>
<name>A0A9R1WBA9_LACSA</name>
<organism evidence="1 2">
    <name type="scientific">Lactuca sativa</name>
    <name type="common">Garden lettuce</name>
    <dbReference type="NCBI Taxonomy" id="4236"/>
    <lineage>
        <taxon>Eukaryota</taxon>
        <taxon>Viridiplantae</taxon>
        <taxon>Streptophyta</taxon>
        <taxon>Embryophyta</taxon>
        <taxon>Tracheophyta</taxon>
        <taxon>Spermatophyta</taxon>
        <taxon>Magnoliopsida</taxon>
        <taxon>eudicotyledons</taxon>
        <taxon>Gunneridae</taxon>
        <taxon>Pentapetalae</taxon>
        <taxon>asterids</taxon>
        <taxon>campanulids</taxon>
        <taxon>Asterales</taxon>
        <taxon>Asteraceae</taxon>
        <taxon>Cichorioideae</taxon>
        <taxon>Cichorieae</taxon>
        <taxon>Lactucinae</taxon>
        <taxon>Lactuca</taxon>
    </lineage>
</organism>
<dbReference type="Proteomes" id="UP000235145">
    <property type="component" value="Unassembled WGS sequence"/>
</dbReference>
<sequence>MRKKKPENENKNEKKLTRQKETKEIIIDMVVQTKYGQIIERAIMESLYPSIEIFGEVLDTWADLLNYQELGRDFGNSPYRLFLKVGVSINYLSNFNIV</sequence>
<evidence type="ECO:0000313" key="1">
    <source>
        <dbReference type="EMBL" id="KAJ0219263.1"/>
    </source>
</evidence>
<accession>A0A9R1WBA9</accession>
<comment type="caution">
    <text evidence="1">The sequence shown here is derived from an EMBL/GenBank/DDBJ whole genome shotgun (WGS) entry which is preliminary data.</text>
</comment>
<gene>
    <name evidence="1" type="ORF">LSAT_V11C300113840</name>
</gene>
<evidence type="ECO:0000313" key="2">
    <source>
        <dbReference type="Proteomes" id="UP000235145"/>
    </source>
</evidence>
<keyword evidence="2" id="KW-1185">Reference proteome</keyword>
<dbReference type="EMBL" id="NBSK02000003">
    <property type="protein sequence ID" value="KAJ0219263.1"/>
    <property type="molecule type" value="Genomic_DNA"/>
</dbReference>
<reference evidence="1 2" key="1">
    <citation type="journal article" date="2017" name="Nat. Commun.">
        <title>Genome assembly with in vitro proximity ligation data and whole-genome triplication in lettuce.</title>
        <authorList>
            <person name="Reyes-Chin-Wo S."/>
            <person name="Wang Z."/>
            <person name="Yang X."/>
            <person name="Kozik A."/>
            <person name="Arikit S."/>
            <person name="Song C."/>
            <person name="Xia L."/>
            <person name="Froenicke L."/>
            <person name="Lavelle D.O."/>
            <person name="Truco M.J."/>
            <person name="Xia R."/>
            <person name="Zhu S."/>
            <person name="Xu C."/>
            <person name="Xu H."/>
            <person name="Xu X."/>
            <person name="Cox K."/>
            <person name="Korf I."/>
            <person name="Meyers B.C."/>
            <person name="Michelmore R.W."/>
        </authorList>
    </citation>
    <scope>NUCLEOTIDE SEQUENCE [LARGE SCALE GENOMIC DNA]</scope>
    <source>
        <strain evidence="2">cv. Salinas</strain>
        <tissue evidence="1">Seedlings</tissue>
    </source>
</reference>
<dbReference type="AlphaFoldDB" id="A0A9R1WBA9"/>
<proteinExistence type="predicted"/>